<organism evidence="2 3">
    <name type="scientific">Acaulospora morrowiae</name>
    <dbReference type="NCBI Taxonomy" id="94023"/>
    <lineage>
        <taxon>Eukaryota</taxon>
        <taxon>Fungi</taxon>
        <taxon>Fungi incertae sedis</taxon>
        <taxon>Mucoromycota</taxon>
        <taxon>Glomeromycotina</taxon>
        <taxon>Glomeromycetes</taxon>
        <taxon>Diversisporales</taxon>
        <taxon>Acaulosporaceae</taxon>
        <taxon>Acaulospora</taxon>
    </lineage>
</organism>
<reference evidence="2" key="1">
    <citation type="submission" date="2021-06" db="EMBL/GenBank/DDBJ databases">
        <authorList>
            <person name="Kallberg Y."/>
            <person name="Tangrot J."/>
            <person name="Rosling A."/>
        </authorList>
    </citation>
    <scope>NUCLEOTIDE SEQUENCE</scope>
    <source>
        <strain evidence="2">CL551</strain>
    </source>
</reference>
<name>A0A9N9IE14_9GLOM</name>
<proteinExistence type="predicted"/>
<feature type="region of interest" description="Disordered" evidence="1">
    <location>
        <begin position="1"/>
        <end position="23"/>
    </location>
</feature>
<protein>
    <submittedName>
        <fullName evidence="2">16307_t:CDS:1</fullName>
    </submittedName>
</protein>
<sequence length="192" mass="22180">NRIMETVRQRQQRHQSDAAAHRQQYTNNPQLHKFALKFSEDMDLPTESSRICCSNGKVVLMEPTISPLLHHLFTSQNDIAKDFHNKIHFYNSAFTFAFVGVRFNHELTNAKNSIYTFRVQGSFYHQIDIKAILDEVNSYSINLQYISNFPEEDIKNLSMLIHTNIPGLNQRTHNVPTAPQVAAIWINDDVPP</sequence>
<feature type="non-terminal residue" evidence="2">
    <location>
        <position position="1"/>
    </location>
</feature>
<evidence type="ECO:0000313" key="2">
    <source>
        <dbReference type="EMBL" id="CAG8732180.1"/>
    </source>
</evidence>
<accession>A0A9N9IE14</accession>
<evidence type="ECO:0000313" key="3">
    <source>
        <dbReference type="Proteomes" id="UP000789342"/>
    </source>
</evidence>
<evidence type="ECO:0000256" key="1">
    <source>
        <dbReference type="SAM" id="MobiDB-lite"/>
    </source>
</evidence>
<feature type="non-terminal residue" evidence="2">
    <location>
        <position position="192"/>
    </location>
</feature>
<dbReference type="OrthoDB" id="2430440at2759"/>
<feature type="compositionally biased region" description="Basic and acidic residues" evidence="1">
    <location>
        <begin position="1"/>
        <end position="20"/>
    </location>
</feature>
<dbReference type="EMBL" id="CAJVPV010026670">
    <property type="protein sequence ID" value="CAG8732180.1"/>
    <property type="molecule type" value="Genomic_DNA"/>
</dbReference>
<dbReference type="Proteomes" id="UP000789342">
    <property type="component" value="Unassembled WGS sequence"/>
</dbReference>
<keyword evidence="3" id="KW-1185">Reference proteome</keyword>
<dbReference type="AlphaFoldDB" id="A0A9N9IE14"/>
<comment type="caution">
    <text evidence="2">The sequence shown here is derived from an EMBL/GenBank/DDBJ whole genome shotgun (WGS) entry which is preliminary data.</text>
</comment>
<gene>
    <name evidence="2" type="ORF">AMORRO_LOCUS14107</name>
</gene>